<dbReference type="Proteomes" id="UP000075902">
    <property type="component" value="Unassembled WGS sequence"/>
</dbReference>
<protein>
    <submittedName>
        <fullName evidence="2">Uncharacterized protein</fullName>
    </submittedName>
</protein>
<reference evidence="2" key="2">
    <citation type="submission" date="2020-05" db="UniProtKB">
        <authorList>
            <consortium name="EnsemblMetazoa"/>
        </authorList>
    </citation>
    <scope>IDENTIFICATION</scope>
    <source>
        <strain evidence="2">CM1001059</strain>
    </source>
</reference>
<dbReference type="AlphaFoldDB" id="A0A182UFJ9"/>
<feature type="compositionally biased region" description="Low complexity" evidence="1">
    <location>
        <begin position="282"/>
        <end position="294"/>
    </location>
</feature>
<sequence>MCPACECVWLSVLHLKAYQITLPFPPPPTPRETANGANGLCGYPGTQQEGESRRAEQEHQRGGETETGTGRHGANAPRIYFKSSSSSSSCTAGRAQGRAALADRSDATDMLLVSMLGSFRPYTNSVSEVVVLLKLALSRLPYVPYRPAADPVLLAAGENGAALLGGVGAAGPVTALVPKMSSASESDSVRWRNSPPRLAKKSGPRSPKMISASDDARLVRPNSCFRCSLVGTVAEAPAAAETGAGTVGRPPLPDEPDAEKDETVEDEKAEEEEVAEKEVAEEAVGAPVAPVAGRVTGGGTTAAPRPAPPAVTAAAAAGAWKRPVSDVGWPVAPLTLALRPGVPAIRASLSKGLMRSLSAGSYAGRFGSAEVLWPLLMLVDALVPSKEETLTLCTLLLMLPAVVLVTDGALAAIALPPPPLPAAPMYGWPGAPLHCWWTGGGRSPGGFSVGSATGRTSTLSIELSRVLSTLPVALPAVLLLLMSLPPRVCFFFLAKSYMSPNMPANVLRRFFIVSSASSTTEGPPGPAPAAGTLPTPERAADADDTPDTLLDWDAAREKTGDYSIDYLPCESRRPTEFRVGARSDGCSGGSPDWLLKLPWRPIEPTPGVVRSGIGGGPPPTGTGRVPIGTGGASSVGLVPRDEIELRETALVIIEGRQTF</sequence>
<proteinExistence type="predicted"/>
<feature type="region of interest" description="Disordered" evidence="1">
    <location>
        <begin position="517"/>
        <end position="547"/>
    </location>
</feature>
<feature type="compositionally biased region" description="Low complexity" evidence="1">
    <location>
        <begin position="528"/>
        <end position="537"/>
    </location>
</feature>
<reference evidence="3" key="1">
    <citation type="submission" date="2014-01" db="EMBL/GenBank/DDBJ databases">
        <title>The Genome Sequence of Anopheles melas CM1001059_A (V2).</title>
        <authorList>
            <consortium name="The Broad Institute Genomics Platform"/>
            <person name="Neafsey D.E."/>
            <person name="Besansky N."/>
            <person name="Howell P."/>
            <person name="Walton C."/>
            <person name="Young S.K."/>
            <person name="Zeng Q."/>
            <person name="Gargeya S."/>
            <person name="Fitzgerald M."/>
            <person name="Haas B."/>
            <person name="Abouelleil A."/>
            <person name="Allen A.W."/>
            <person name="Alvarado L."/>
            <person name="Arachchi H.M."/>
            <person name="Berlin A.M."/>
            <person name="Chapman S.B."/>
            <person name="Gainer-Dewar J."/>
            <person name="Goldberg J."/>
            <person name="Griggs A."/>
            <person name="Gujja S."/>
            <person name="Hansen M."/>
            <person name="Howarth C."/>
            <person name="Imamovic A."/>
            <person name="Ireland A."/>
            <person name="Larimer J."/>
            <person name="McCowan C."/>
            <person name="Murphy C."/>
            <person name="Pearson M."/>
            <person name="Poon T.W."/>
            <person name="Priest M."/>
            <person name="Roberts A."/>
            <person name="Saif S."/>
            <person name="Shea T."/>
            <person name="Sisk P."/>
            <person name="Sykes S."/>
            <person name="Wortman J."/>
            <person name="Nusbaum C."/>
            <person name="Birren B."/>
        </authorList>
    </citation>
    <scope>NUCLEOTIDE SEQUENCE [LARGE SCALE GENOMIC DNA]</scope>
    <source>
        <strain evidence="3">CM1001059</strain>
    </source>
</reference>
<dbReference type="VEuPathDB" id="VectorBase:AMEC019493"/>
<keyword evidence="3" id="KW-1185">Reference proteome</keyword>
<name>A0A182UFJ9_9DIPT</name>
<evidence type="ECO:0000256" key="1">
    <source>
        <dbReference type="SAM" id="MobiDB-lite"/>
    </source>
</evidence>
<evidence type="ECO:0000313" key="3">
    <source>
        <dbReference type="Proteomes" id="UP000075902"/>
    </source>
</evidence>
<evidence type="ECO:0000313" key="2">
    <source>
        <dbReference type="EnsemblMetazoa" id="AMEC019493-PA"/>
    </source>
</evidence>
<feature type="compositionally biased region" description="Basic and acidic residues" evidence="1">
    <location>
        <begin position="50"/>
        <end position="64"/>
    </location>
</feature>
<feature type="region of interest" description="Disordered" evidence="1">
    <location>
        <begin position="180"/>
        <end position="214"/>
    </location>
</feature>
<accession>A0A182UFJ9</accession>
<organism evidence="2 3">
    <name type="scientific">Anopheles melas</name>
    <dbReference type="NCBI Taxonomy" id="34690"/>
    <lineage>
        <taxon>Eukaryota</taxon>
        <taxon>Metazoa</taxon>
        <taxon>Ecdysozoa</taxon>
        <taxon>Arthropoda</taxon>
        <taxon>Hexapoda</taxon>
        <taxon>Insecta</taxon>
        <taxon>Pterygota</taxon>
        <taxon>Neoptera</taxon>
        <taxon>Endopterygota</taxon>
        <taxon>Diptera</taxon>
        <taxon>Nematocera</taxon>
        <taxon>Culicoidea</taxon>
        <taxon>Culicidae</taxon>
        <taxon>Anophelinae</taxon>
        <taxon>Anopheles</taxon>
    </lineage>
</organism>
<feature type="compositionally biased region" description="Acidic residues" evidence="1">
    <location>
        <begin position="254"/>
        <end position="281"/>
    </location>
</feature>
<feature type="region of interest" description="Disordered" evidence="1">
    <location>
        <begin position="27"/>
        <end position="90"/>
    </location>
</feature>
<dbReference type="EnsemblMetazoa" id="AMEC019493-RA">
    <property type="protein sequence ID" value="AMEC019493-PA"/>
    <property type="gene ID" value="AMEC019493"/>
</dbReference>
<feature type="region of interest" description="Disordered" evidence="1">
    <location>
        <begin position="241"/>
        <end position="308"/>
    </location>
</feature>